<evidence type="ECO:0000313" key="2">
    <source>
        <dbReference type="Proteomes" id="UP001497512"/>
    </source>
</evidence>
<sequence length="391" mass="42245">MSTGRILATDRKSSLLNCSSAAAVSEAIMSLQQRQGVVCKETKNLIDYALVDAFTDEAFKGNPAAVCYLLAPKEARWMQQVAAEFNLSETAFLVRRSAHGGGEGGEEPLLQDEENAAEKNENNHEMKSAAALNCTANLTVSSFPNNKEVDKLHHAASATADLEKVSEYDLRWFTPAAEVDLCGHATLATAHLLFASEIVKGTVIHFHTKSGILPVHKVLGADGEWEGKVELNFPITVTSSCSPSLLLPLTKTLRDVEVIFIGKTAAGHLLVELSSADHVKGLEVWSDEVVNSDCFGMIITASCSSAKDSHYDFVSRFFCPKLLVNEDPVCGSAHCALAPYWAAKLGRQQLRAYQASKRGGVLDLKVDMEARRVYIQGGAVLVMAGIFVDTS</sequence>
<proteinExistence type="predicted"/>
<evidence type="ECO:0000313" key="1">
    <source>
        <dbReference type="EMBL" id="CAK9213351.1"/>
    </source>
</evidence>
<dbReference type="Pfam" id="PF02567">
    <property type="entry name" value="PhzC-PhzF"/>
    <property type="match status" value="2"/>
</dbReference>
<reference evidence="1" key="1">
    <citation type="submission" date="2024-02" db="EMBL/GenBank/DDBJ databases">
        <authorList>
            <consortium name="ELIXIR-Norway"/>
            <consortium name="Elixir Norway"/>
        </authorList>
    </citation>
    <scope>NUCLEOTIDE SEQUENCE</scope>
</reference>
<protein>
    <submittedName>
        <fullName evidence="1">Uncharacterized protein</fullName>
    </submittedName>
</protein>
<accession>A0ABP0U5F3</accession>
<dbReference type="PANTHER" id="PTHR13774">
    <property type="entry name" value="PHENAZINE BIOSYNTHESIS PROTEIN"/>
    <property type="match status" value="1"/>
</dbReference>
<keyword evidence="2" id="KW-1185">Reference proteome</keyword>
<organism evidence="1 2">
    <name type="scientific">Sphagnum troendelagicum</name>
    <dbReference type="NCBI Taxonomy" id="128251"/>
    <lineage>
        <taxon>Eukaryota</taxon>
        <taxon>Viridiplantae</taxon>
        <taxon>Streptophyta</taxon>
        <taxon>Embryophyta</taxon>
        <taxon>Bryophyta</taxon>
        <taxon>Sphagnophytina</taxon>
        <taxon>Sphagnopsida</taxon>
        <taxon>Sphagnales</taxon>
        <taxon>Sphagnaceae</taxon>
        <taxon>Sphagnum</taxon>
    </lineage>
</organism>
<dbReference type="InterPro" id="IPR003719">
    <property type="entry name" value="Phenazine_PhzF-like"/>
</dbReference>
<dbReference type="SUPFAM" id="SSF54506">
    <property type="entry name" value="Diaminopimelate epimerase-like"/>
    <property type="match status" value="2"/>
</dbReference>
<gene>
    <name evidence="1" type="ORF">CSSPTR1EN2_LOCUS11693</name>
</gene>
<dbReference type="Proteomes" id="UP001497512">
    <property type="component" value="Chromosome 19"/>
</dbReference>
<name>A0ABP0U5F3_9BRYO</name>
<dbReference type="PANTHER" id="PTHR13774:SF42">
    <property type="match status" value="1"/>
</dbReference>
<dbReference type="Gene3D" id="3.10.310.10">
    <property type="entry name" value="Diaminopimelate Epimerase, Chain A, domain 1"/>
    <property type="match status" value="3"/>
</dbReference>
<dbReference type="EMBL" id="OZ019911">
    <property type="protein sequence ID" value="CAK9213351.1"/>
    <property type="molecule type" value="Genomic_DNA"/>
</dbReference>